<evidence type="ECO:0000313" key="1">
    <source>
        <dbReference type="EMBL" id="MBE0348357.1"/>
    </source>
</evidence>
<evidence type="ECO:0000313" key="2">
    <source>
        <dbReference type="Proteomes" id="UP000660708"/>
    </source>
</evidence>
<reference evidence="1 2" key="1">
    <citation type="submission" date="2015-06" db="EMBL/GenBank/DDBJ databases">
        <title>Genome sequence of Pseudoalteromonas peptidolytica.</title>
        <authorList>
            <person name="Xie B.-B."/>
            <person name="Rong J.-C."/>
            <person name="Qin Q.-L."/>
            <person name="Zhang Y.-Z."/>
        </authorList>
    </citation>
    <scope>NUCLEOTIDE SEQUENCE [LARGE SCALE GENOMIC DNA]</scope>
    <source>
        <strain evidence="1 2">F12-50-A1</strain>
    </source>
</reference>
<dbReference type="EMBL" id="AQHF01000033">
    <property type="protein sequence ID" value="MBE0348357.1"/>
    <property type="molecule type" value="Genomic_DNA"/>
</dbReference>
<protein>
    <submittedName>
        <fullName evidence="1">Uncharacterized protein</fullName>
    </submittedName>
</protein>
<gene>
    <name evidence="1" type="ORF">PPEP_b0061</name>
</gene>
<organism evidence="1 2">
    <name type="scientific">Pseudoalteromonas peptidolytica F12-50-A1</name>
    <dbReference type="NCBI Taxonomy" id="1315280"/>
    <lineage>
        <taxon>Bacteria</taxon>
        <taxon>Pseudomonadati</taxon>
        <taxon>Pseudomonadota</taxon>
        <taxon>Gammaproteobacteria</taxon>
        <taxon>Alteromonadales</taxon>
        <taxon>Pseudoalteromonadaceae</taxon>
        <taxon>Pseudoalteromonas</taxon>
    </lineage>
</organism>
<keyword evidence="2" id="KW-1185">Reference proteome</keyword>
<proteinExistence type="predicted"/>
<name>A0A8I0MZV1_9GAMM</name>
<comment type="caution">
    <text evidence="1">The sequence shown here is derived from an EMBL/GenBank/DDBJ whole genome shotgun (WGS) entry which is preliminary data.</text>
</comment>
<accession>A0A8I0MZV1</accession>
<dbReference type="Proteomes" id="UP000660708">
    <property type="component" value="Unassembled WGS sequence"/>
</dbReference>
<dbReference type="RefSeq" id="WP_147390064.1">
    <property type="nucleotide sequence ID" value="NZ_AQHF01000033.1"/>
</dbReference>
<sequence>MNRIKDLIIFLLITTVLYLYFQPSVNGSDLIVEDDKQILNATEPEAGSNAYKQEKRDAKAAVKTVSIEGVPYSNEGFTHESAKA</sequence>
<dbReference type="AlphaFoldDB" id="A0A8I0MZV1"/>